<dbReference type="GeneID" id="114053405"/>
<evidence type="ECO:0000313" key="3">
    <source>
        <dbReference type="Ensembl" id="ENSVURP00010002936.1"/>
    </source>
</evidence>
<dbReference type="Ensembl" id="ENSVURT00010003327.1">
    <property type="protein sequence ID" value="ENSVURP00010002936.1"/>
    <property type="gene ID" value="ENSVURG00010002391.1"/>
</dbReference>
<dbReference type="CTD" id="7918"/>
<dbReference type="Proteomes" id="UP000314987">
    <property type="component" value="Unassembled WGS sequence"/>
</dbReference>
<feature type="compositionally biased region" description="Basic and acidic residues" evidence="1">
    <location>
        <begin position="14"/>
        <end position="26"/>
    </location>
</feature>
<reference evidence="3" key="2">
    <citation type="submission" date="2025-08" db="UniProtKB">
        <authorList>
            <consortium name="Ensembl"/>
        </authorList>
    </citation>
    <scope>IDENTIFICATION</scope>
</reference>
<dbReference type="InterPro" id="IPR036770">
    <property type="entry name" value="Ankyrin_rpt-contain_sf"/>
</dbReference>
<feature type="compositionally biased region" description="Low complexity" evidence="1">
    <location>
        <begin position="77"/>
        <end position="92"/>
    </location>
</feature>
<dbReference type="AlphaFoldDB" id="A0A4X2JYU2"/>
<dbReference type="PANTHER" id="PTHR20923:SF1">
    <property type="entry name" value="G PATCH DOMAIN AND ANKYRIN REPEAT-CONTAINING PROTEIN 1"/>
    <property type="match status" value="1"/>
</dbReference>
<evidence type="ECO:0000256" key="1">
    <source>
        <dbReference type="SAM" id="MobiDB-lite"/>
    </source>
</evidence>
<reference evidence="3" key="3">
    <citation type="submission" date="2025-09" db="UniProtKB">
        <authorList>
            <consortium name="Ensembl"/>
        </authorList>
    </citation>
    <scope>IDENTIFICATION</scope>
</reference>
<dbReference type="PROSITE" id="PS50174">
    <property type="entry name" value="G_PATCH"/>
    <property type="match status" value="1"/>
</dbReference>
<dbReference type="Gene3D" id="1.25.40.20">
    <property type="entry name" value="Ankyrin repeat-containing domain"/>
    <property type="match status" value="1"/>
</dbReference>
<proteinExistence type="predicted"/>
<dbReference type="Pfam" id="PF12796">
    <property type="entry name" value="Ank_2"/>
    <property type="match status" value="1"/>
</dbReference>
<dbReference type="InterPro" id="IPR039146">
    <property type="entry name" value="GPANK1"/>
</dbReference>
<dbReference type="PANTHER" id="PTHR20923">
    <property type="entry name" value="BAT4 PROTEIN-RELATED"/>
    <property type="match status" value="1"/>
</dbReference>
<evidence type="ECO:0000313" key="4">
    <source>
        <dbReference type="Proteomes" id="UP000314987"/>
    </source>
</evidence>
<evidence type="ECO:0000259" key="2">
    <source>
        <dbReference type="PROSITE" id="PS50174"/>
    </source>
</evidence>
<dbReference type="OrthoDB" id="4735278at2759"/>
<name>A0A4X2JYU2_VOMUR</name>
<dbReference type="SUPFAM" id="SSF48403">
    <property type="entry name" value="Ankyrin repeat"/>
    <property type="match status" value="1"/>
</dbReference>
<accession>A0A4X2JYU2</accession>
<protein>
    <submittedName>
        <fullName evidence="3">G-patch domain and ankyrin repeats 1</fullName>
    </submittedName>
</protein>
<dbReference type="SMART" id="SM00443">
    <property type="entry name" value="G_patch"/>
    <property type="match status" value="1"/>
</dbReference>
<sequence length="348" mass="37658">MTLPAFIAFTPARDSNDLWKDGRQQPEPEPSLDGAAARNFYEALVGVEGGASRGPPGPSWAPPRGRKRTQKTRPERAGAAAGAPAASAQSDGAWDRQTARLLRAAQAGDVRQLRALLEPRGPGARGGDINARDAFWWTPLMCAARAGQGPAVRYLLARGAAWVGVCEPGGRDAAQLAEEAGFPEVARMVRESGGEESPESRPCSPLPKYCETCNSHYRDPNHNSSTAHLLSLSRGPQPPYLPPGVPASSPGFRLLVKGGWEPGLGLGPRGEGRTAPIPTILKRDQEGLGYRPAPQRRVTHFLAGDLQAVAERKRAPRTATLGRREERHREEKSRAWEQNLRTYMNLDL</sequence>
<feature type="region of interest" description="Disordered" evidence="1">
    <location>
        <begin position="312"/>
        <end position="333"/>
    </location>
</feature>
<feature type="compositionally biased region" description="Basic and acidic residues" evidence="1">
    <location>
        <begin position="322"/>
        <end position="333"/>
    </location>
</feature>
<feature type="region of interest" description="Disordered" evidence="1">
    <location>
        <begin position="1"/>
        <end position="33"/>
    </location>
</feature>
<feature type="region of interest" description="Disordered" evidence="1">
    <location>
        <begin position="46"/>
        <end position="94"/>
    </location>
</feature>
<dbReference type="GeneTree" id="ENSGT00390000003292"/>
<dbReference type="InterPro" id="IPR000467">
    <property type="entry name" value="G_patch_dom"/>
</dbReference>
<dbReference type="STRING" id="29139.ENSVURP00010002936"/>
<feature type="domain" description="G-patch" evidence="2">
    <location>
        <begin position="247"/>
        <end position="293"/>
    </location>
</feature>
<dbReference type="Pfam" id="PF01585">
    <property type="entry name" value="G-patch"/>
    <property type="match status" value="1"/>
</dbReference>
<reference evidence="4" key="1">
    <citation type="submission" date="2018-12" db="EMBL/GenBank/DDBJ databases">
        <authorList>
            <person name="Yazar S."/>
        </authorList>
    </citation>
    <scope>NUCLEOTIDE SEQUENCE [LARGE SCALE GENOMIC DNA]</scope>
</reference>
<dbReference type="InterPro" id="IPR002110">
    <property type="entry name" value="Ankyrin_rpt"/>
</dbReference>
<dbReference type="RefSeq" id="XP_027732227.1">
    <property type="nucleotide sequence ID" value="XM_027876426.1"/>
</dbReference>
<keyword evidence="4" id="KW-1185">Reference proteome</keyword>
<dbReference type="GO" id="GO:0003676">
    <property type="term" value="F:nucleic acid binding"/>
    <property type="evidence" value="ECO:0007669"/>
    <property type="project" value="InterPro"/>
</dbReference>
<gene>
    <name evidence="3" type="primary">GPANK1</name>
</gene>
<dbReference type="OMA" id="QGWDQEH"/>
<organism evidence="3 4">
    <name type="scientific">Vombatus ursinus</name>
    <name type="common">Common wombat</name>
    <dbReference type="NCBI Taxonomy" id="29139"/>
    <lineage>
        <taxon>Eukaryota</taxon>
        <taxon>Metazoa</taxon>
        <taxon>Chordata</taxon>
        <taxon>Craniata</taxon>
        <taxon>Vertebrata</taxon>
        <taxon>Euteleostomi</taxon>
        <taxon>Mammalia</taxon>
        <taxon>Metatheria</taxon>
        <taxon>Diprotodontia</taxon>
        <taxon>Vombatidae</taxon>
        <taxon>Vombatus</taxon>
    </lineage>
</organism>